<evidence type="ECO:0008006" key="3">
    <source>
        <dbReference type="Google" id="ProtNLM"/>
    </source>
</evidence>
<reference evidence="1 2" key="1">
    <citation type="submission" date="2023-07" db="EMBL/GenBank/DDBJ databases">
        <title>Genomic Encyclopedia of Type Strains, Phase IV (KMG-IV): sequencing the most valuable type-strain genomes for metagenomic binning, comparative biology and taxonomic classification.</title>
        <authorList>
            <person name="Goeker M."/>
        </authorList>
    </citation>
    <scope>NUCLEOTIDE SEQUENCE [LARGE SCALE GENOMIC DNA]</scope>
    <source>
        <strain evidence="1 2">DSM 4006</strain>
    </source>
</reference>
<gene>
    <name evidence="1" type="ORF">J2S03_003470</name>
</gene>
<keyword evidence="2" id="KW-1185">Reference proteome</keyword>
<dbReference type="RefSeq" id="WP_274456633.1">
    <property type="nucleotide sequence ID" value="NZ_CP067097.1"/>
</dbReference>
<organism evidence="1 2">
    <name type="scientific">Alicyclobacillus cycloheptanicus</name>
    <dbReference type="NCBI Taxonomy" id="1457"/>
    <lineage>
        <taxon>Bacteria</taxon>
        <taxon>Bacillati</taxon>
        <taxon>Bacillota</taxon>
        <taxon>Bacilli</taxon>
        <taxon>Bacillales</taxon>
        <taxon>Alicyclobacillaceae</taxon>
        <taxon>Alicyclobacillus</taxon>
    </lineage>
</organism>
<name>A0ABT9XNH8_9BACL</name>
<comment type="caution">
    <text evidence="1">The sequence shown here is derived from an EMBL/GenBank/DDBJ whole genome shotgun (WGS) entry which is preliminary data.</text>
</comment>
<accession>A0ABT9XNH8</accession>
<dbReference type="Proteomes" id="UP001232973">
    <property type="component" value="Unassembled WGS sequence"/>
</dbReference>
<evidence type="ECO:0000313" key="1">
    <source>
        <dbReference type="EMBL" id="MDQ0191599.1"/>
    </source>
</evidence>
<protein>
    <recommendedName>
        <fullName evidence="3">Restriction endonuclease</fullName>
    </recommendedName>
</protein>
<dbReference type="EMBL" id="JAUSTP010000059">
    <property type="protein sequence ID" value="MDQ0191599.1"/>
    <property type="molecule type" value="Genomic_DNA"/>
</dbReference>
<proteinExistence type="predicted"/>
<evidence type="ECO:0000313" key="2">
    <source>
        <dbReference type="Proteomes" id="UP001232973"/>
    </source>
</evidence>
<sequence>MTIWQIAGGDSGARNYTKLFLDHDVMLIGPGDPGSFSEDTKELYLKNDPNMGHQIRLFCEEPKSGDVVLLRHGHTVVAVGTIPEKDNEYQYLNQFDDVLGWDLQHARRVIWDTSSTLSLLAHMQPVFNNYKSQRTFTRVNEQRLTGLEQQLRASIPARALKPLPSNISIPLTQNDLGMSLFKSGLSNEAVEHVLSTIAKIVRLDAWYESVQMKGRPTEHEIVAHMITPLMLGMGWSEQLVAIEWNKIDMAFFRSAPQPGSQPHEECVMDLEAKRPDQSLQDAYKQAKNYVKNNNLKHCLRIVTTDGVRILLYKFDRSCGDWPEVPSGYVNLRRIREKNVFPVNTSGVDTLMELVPWKAVL</sequence>